<keyword evidence="2" id="KW-1185">Reference proteome</keyword>
<reference evidence="1 2" key="1">
    <citation type="journal article" date="2006" name="Science">
        <title>The genome of black cottonwood, Populus trichocarpa (Torr. &amp; Gray).</title>
        <authorList>
            <person name="Tuskan G.A."/>
            <person name="Difazio S."/>
            <person name="Jansson S."/>
            <person name="Bohlmann J."/>
            <person name="Grigoriev I."/>
            <person name="Hellsten U."/>
            <person name="Putnam N."/>
            <person name="Ralph S."/>
            <person name="Rombauts S."/>
            <person name="Salamov A."/>
            <person name="Schein J."/>
            <person name="Sterck L."/>
            <person name="Aerts A."/>
            <person name="Bhalerao R.R."/>
            <person name="Bhalerao R.P."/>
            <person name="Blaudez D."/>
            <person name="Boerjan W."/>
            <person name="Brun A."/>
            <person name="Brunner A."/>
            <person name="Busov V."/>
            <person name="Campbell M."/>
            <person name="Carlson J."/>
            <person name="Chalot M."/>
            <person name="Chapman J."/>
            <person name="Chen G.L."/>
            <person name="Cooper D."/>
            <person name="Coutinho P.M."/>
            <person name="Couturier J."/>
            <person name="Covert S."/>
            <person name="Cronk Q."/>
            <person name="Cunningham R."/>
            <person name="Davis J."/>
            <person name="Degroeve S."/>
            <person name="Dejardin A."/>
            <person name="Depamphilis C."/>
            <person name="Detter J."/>
            <person name="Dirks B."/>
            <person name="Dubchak I."/>
            <person name="Duplessis S."/>
            <person name="Ehlting J."/>
            <person name="Ellis B."/>
            <person name="Gendler K."/>
            <person name="Goodstein D."/>
            <person name="Gribskov M."/>
            <person name="Grimwood J."/>
            <person name="Groover A."/>
            <person name="Gunter L."/>
            <person name="Hamberger B."/>
            <person name="Heinze B."/>
            <person name="Helariutta Y."/>
            <person name="Henrissat B."/>
            <person name="Holligan D."/>
            <person name="Holt R."/>
            <person name="Huang W."/>
            <person name="Islam-Faridi N."/>
            <person name="Jones S."/>
            <person name="Jones-Rhoades M."/>
            <person name="Jorgensen R."/>
            <person name="Joshi C."/>
            <person name="Kangasjarvi J."/>
            <person name="Karlsson J."/>
            <person name="Kelleher C."/>
            <person name="Kirkpatrick R."/>
            <person name="Kirst M."/>
            <person name="Kohler A."/>
            <person name="Kalluri U."/>
            <person name="Larimer F."/>
            <person name="Leebens-Mack J."/>
            <person name="Leple J.C."/>
            <person name="Locascio P."/>
            <person name="Lou Y."/>
            <person name="Lucas S."/>
            <person name="Martin F."/>
            <person name="Montanini B."/>
            <person name="Napoli C."/>
            <person name="Nelson D.R."/>
            <person name="Nelson C."/>
            <person name="Nieminen K."/>
            <person name="Nilsson O."/>
            <person name="Pereda V."/>
            <person name="Peter G."/>
            <person name="Philippe R."/>
            <person name="Pilate G."/>
            <person name="Poliakov A."/>
            <person name="Razumovskaya J."/>
            <person name="Richardson P."/>
            <person name="Rinaldi C."/>
            <person name="Ritland K."/>
            <person name="Rouze P."/>
            <person name="Ryaboy D."/>
            <person name="Schmutz J."/>
            <person name="Schrader J."/>
            <person name="Segerman B."/>
            <person name="Shin H."/>
            <person name="Siddiqui A."/>
            <person name="Sterky F."/>
            <person name="Terry A."/>
            <person name="Tsai C.J."/>
            <person name="Uberbacher E."/>
            <person name="Unneberg P."/>
            <person name="Vahala J."/>
            <person name="Wall K."/>
            <person name="Wessler S."/>
            <person name="Yang G."/>
            <person name="Yin T."/>
            <person name="Douglas C."/>
            <person name="Marra M."/>
            <person name="Sandberg G."/>
            <person name="Van de Peer Y."/>
            <person name="Rokhsar D."/>
        </authorList>
    </citation>
    <scope>NUCLEOTIDE SEQUENCE [LARGE SCALE GENOMIC DNA]</scope>
    <source>
        <strain evidence="2">cv. Nisqually</strain>
    </source>
</reference>
<organism evidence="1 2">
    <name type="scientific">Populus trichocarpa</name>
    <name type="common">Western balsam poplar</name>
    <name type="synonym">Populus balsamifera subsp. trichocarpa</name>
    <dbReference type="NCBI Taxonomy" id="3694"/>
    <lineage>
        <taxon>Eukaryota</taxon>
        <taxon>Viridiplantae</taxon>
        <taxon>Streptophyta</taxon>
        <taxon>Embryophyta</taxon>
        <taxon>Tracheophyta</taxon>
        <taxon>Spermatophyta</taxon>
        <taxon>Magnoliopsida</taxon>
        <taxon>eudicotyledons</taxon>
        <taxon>Gunneridae</taxon>
        <taxon>Pentapetalae</taxon>
        <taxon>rosids</taxon>
        <taxon>fabids</taxon>
        <taxon>Malpighiales</taxon>
        <taxon>Salicaceae</taxon>
        <taxon>Saliceae</taxon>
        <taxon>Populus</taxon>
    </lineage>
</organism>
<protein>
    <submittedName>
        <fullName evidence="1">Uncharacterized protein</fullName>
    </submittedName>
</protein>
<dbReference type="AlphaFoldDB" id="U5FUT0"/>
<proteinExistence type="predicted"/>
<dbReference type="Proteomes" id="UP000006729">
    <property type="component" value="Chromosome 12"/>
</dbReference>
<accession>U5FUT0</accession>
<evidence type="ECO:0000313" key="1">
    <source>
        <dbReference type="EMBL" id="PNT11132.1"/>
    </source>
</evidence>
<dbReference type="EMBL" id="CM009301">
    <property type="protein sequence ID" value="PNT11132.1"/>
    <property type="molecule type" value="Genomic_DNA"/>
</dbReference>
<dbReference type="HOGENOM" id="CLU_2531679_0_0_1"/>
<evidence type="ECO:0000313" key="2">
    <source>
        <dbReference type="Proteomes" id="UP000006729"/>
    </source>
</evidence>
<name>U5FUT0_POPTR</name>
<gene>
    <name evidence="1" type="ORF">POPTR_012G145700</name>
</gene>
<sequence>MGTIKILLFNKVYNEVIHEGKFAHIFPSEITMFEKITGNSLHIALKNKVHSPRGVEKETIRISNNNKILSLFHLIFILILTWSL</sequence>
<dbReference type="InParanoid" id="U5FUT0"/>